<feature type="compositionally biased region" description="Low complexity" evidence="1">
    <location>
        <begin position="86"/>
        <end position="96"/>
    </location>
</feature>
<feature type="region of interest" description="Disordered" evidence="1">
    <location>
        <begin position="76"/>
        <end position="96"/>
    </location>
</feature>
<dbReference type="AlphaFoldDB" id="A0A8T8K5A2"/>
<dbReference type="EMBL" id="CP058560">
    <property type="protein sequence ID" value="QUH23177.1"/>
    <property type="molecule type" value="Genomic_DNA"/>
</dbReference>
<evidence type="ECO:0000313" key="2">
    <source>
        <dbReference type="EMBL" id="QUH23177.1"/>
    </source>
</evidence>
<sequence>MRILTTPMCEPILKWAGIDEYQVNKNPDEEEADVAIVLSETNTRMKSIKIKLNTFSQIQESVHMLQNAFGIENSSNFSERDSNGENSKNNYLNNFNLKNSPREVDSKWLDNDYRTKARKLNGKIKVTVYSNFLKDIVKDMGYSIVNDKPDFIIYPDYLESALEKKLTGDKLIKVPSHGNVSLNPVKRAHFRYNLLEKKLCMKP</sequence>
<dbReference type="Proteomes" id="UP000681041">
    <property type="component" value="Chromosome"/>
</dbReference>
<proteinExistence type="predicted"/>
<protein>
    <submittedName>
        <fullName evidence="2">Uncharacterized protein</fullName>
    </submittedName>
</protein>
<keyword evidence="3" id="KW-1185">Reference proteome</keyword>
<name>A0A8T8K5A2_9EURY</name>
<evidence type="ECO:0000256" key="1">
    <source>
        <dbReference type="SAM" id="MobiDB-lite"/>
    </source>
</evidence>
<evidence type="ECO:0000313" key="3">
    <source>
        <dbReference type="Proteomes" id="UP000681041"/>
    </source>
</evidence>
<dbReference type="KEGG" id="meme:HYG87_05025"/>
<reference evidence="2" key="1">
    <citation type="submission" date="2020-07" db="EMBL/GenBank/DDBJ databases">
        <title>Methanobacterium. sp. MethCan genome.</title>
        <authorList>
            <person name="Postec A."/>
            <person name="Quemeneur M."/>
        </authorList>
    </citation>
    <scope>NUCLEOTIDE SEQUENCE</scope>
    <source>
        <strain evidence="2">MethCAN</strain>
    </source>
</reference>
<dbReference type="GeneID" id="64820104"/>
<dbReference type="OrthoDB" id="82308at2157"/>
<dbReference type="RefSeq" id="WP_211534124.1">
    <property type="nucleotide sequence ID" value="NZ_CP058560.1"/>
</dbReference>
<accession>A0A8T8K5A2</accession>
<organism evidence="2 3">
    <name type="scientific">Methanobacterium alkalithermotolerans</name>
    <dbReference type="NCBI Taxonomy" id="2731220"/>
    <lineage>
        <taxon>Archaea</taxon>
        <taxon>Methanobacteriati</taxon>
        <taxon>Methanobacteriota</taxon>
        <taxon>Methanomada group</taxon>
        <taxon>Methanobacteria</taxon>
        <taxon>Methanobacteriales</taxon>
        <taxon>Methanobacteriaceae</taxon>
        <taxon>Methanobacterium</taxon>
    </lineage>
</organism>
<gene>
    <name evidence="2" type="ORF">HYG87_05025</name>
</gene>